<dbReference type="PROSITE" id="PS51257">
    <property type="entry name" value="PROKAR_LIPOPROTEIN"/>
    <property type="match status" value="1"/>
</dbReference>
<proteinExistence type="predicted"/>
<gene>
    <name evidence="1" type="ORF">SHTP_5015</name>
</gene>
<name>A0A1B4Y9Y0_MYCUL</name>
<accession>A0A1B4Y9Y0</accession>
<dbReference type="EMBL" id="AP017624">
    <property type="protein sequence ID" value="BAV43849.1"/>
    <property type="molecule type" value="Genomic_DNA"/>
</dbReference>
<reference evidence="1 2" key="1">
    <citation type="submission" date="2016-08" db="EMBL/GenBank/DDBJ databases">
        <title>Complete genome sequence of Mycobacterium shinshuense, a subspecies of M. ulcerans.</title>
        <authorList>
            <person name="Yoshida M."/>
            <person name="Ogura Y."/>
            <person name="Hayashi T."/>
            <person name="Hoshino Y."/>
        </authorList>
    </citation>
    <scope>NUCLEOTIDE SEQUENCE [LARGE SCALE GENOMIC DNA]</scope>
    <source>
        <strain evidence="2">ATCC 33728</strain>
    </source>
</reference>
<evidence type="ECO:0000313" key="1">
    <source>
        <dbReference type="EMBL" id="BAV43849.1"/>
    </source>
</evidence>
<dbReference type="Proteomes" id="UP000218067">
    <property type="component" value="Chromosome"/>
</dbReference>
<dbReference type="GeneID" id="93439560"/>
<dbReference type="RefSeq" id="WP_036426103.1">
    <property type="nucleotide sequence ID" value="NZ_AP017624.1"/>
</dbReference>
<sequence length="83" mass="8557">MSIAKHERPNVGFPILKRPAMRMVLVGAAVIIGCLVGATPAGASPGEVIEEPNPFGGFSCNCGPAESPIMPEEITRGLRAGLT</sequence>
<protein>
    <submittedName>
        <fullName evidence="1">Uncharacterized protein</fullName>
    </submittedName>
</protein>
<organism evidence="1 2">
    <name type="scientific">Mycobacterium ulcerans subsp. shinshuense</name>
    <dbReference type="NCBI Taxonomy" id="1124626"/>
    <lineage>
        <taxon>Bacteria</taxon>
        <taxon>Bacillati</taxon>
        <taxon>Actinomycetota</taxon>
        <taxon>Actinomycetes</taxon>
        <taxon>Mycobacteriales</taxon>
        <taxon>Mycobacteriaceae</taxon>
        <taxon>Mycobacterium</taxon>
        <taxon>Mycobacterium ulcerans group</taxon>
    </lineage>
</organism>
<evidence type="ECO:0000313" key="2">
    <source>
        <dbReference type="Proteomes" id="UP000218067"/>
    </source>
</evidence>
<dbReference type="AlphaFoldDB" id="A0A1B4Y9Y0"/>